<feature type="domain" description="RZZ complex subunit KNTC1/ROD C-terminal" evidence="1">
    <location>
        <begin position="1529"/>
        <end position="2066"/>
    </location>
</feature>
<dbReference type="InterPro" id="IPR019527">
    <property type="entry name" value="RZZ-complex_KNTC1/ROD_C"/>
</dbReference>
<organism evidence="4 5">
    <name type="scientific">Glossina palpalis gambiensis</name>
    <dbReference type="NCBI Taxonomy" id="67801"/>
    <lineage>
        <taxon>Eukaryota</taxon>
        <taxon>Metazoa</taxon>
        <taxon>Ecdysozoa</taxon>
        <taxon>Arthropoda</taxon>
        <taxon>Hexapoda</taxon>
        <taxon>Insecta</taxon>
        <taxon>Pterygota</taxon>
        <taxon>Neoptera</taxon>
        <taxon>Endopterygota</taxon>
        <taxon>Diptera</taxon>
        <taxon>Brachycera</taxon>
        <taxon>Muscomorpha</taxon>
        <taxon>Hippoboscoidea</taxon>
        <taxon>Glossinidae</taxon>
        <taxon>Glossina</taxon>
    </lineage>
</organism>
<reference evidence="4" key="2">
    <citation type="submission" date="2020-05" db="UniProtKB">
        <authorList>
            <consortium name="EnsemblMetazoa"/>
        </authorList>
    </citation>
    <scope>IDENTIFICATION</scope>
    <source>
        <strain evidence="4">IAEA</strain>
    </source>
</reference>
<feature type="domain" description="KNTC1 first ARM-repeats" evidence="3">
    <location>
        <begin position="372"/>
        <end position="602"/>
    </location>
</feature>
<dbReference type="Proteomes" id="UP000092460">
    <property type="component" value="Unassembled WGS sequence"/>
</dbReference>
<dbReference type="Pfam" id="PF24504">
    <property type="entry name" value="Rod_N"/>
    <property type="match status" value="1"/>
</dbReference>
<dbReference type="PANTHER" id="PTHR15688">
    <property type="entry name" value="KINETOCHORE-ASSOCIATED PROTEIN 1"/>
    <property type="match status" value="1"/>
</dbReference>
<dbReference type="GO" id="GO:0007094">
    <property type="term" value="P:mitotic spindle assembly checkpoint signaling"/>
    <property type="evidence" value="ECO:0007669"/>
    <property type="project" value="TreeGrafter"/>
</dbReference>
<dbReference type="InterPro" id="IPR057303">
    <property type="entry name" value="Rod_N"/>
</dbReference>
<dbReference type="Pfam" id="PF10493">
    <property type="entry name" value="Rod_C"/>
    <property type="match status" value="1"/>
</dbReference>
<dbReference type="GO" id="GO:0005828">
    <property type="term" value="C:kinetochore microtubule"/>
    <property type="evidence" value="ECO:0007669"/>
    <property type="project" value="TreeGrafter"/>
</dbReference>
<dbReference type="Pfam" id="PF24520">
    <property type="entry name" value="ARM_KNTC1_1st"/>
    <property type="match status" value="1"/>
</dbReference>
<dbReference type="GO" id="GO:0031267">
    <property type="term" value="F:small GTPase binding"/>
    <property type="evidence" value="ECO:0007669"/>
    <property type="project" value="TreeGrafter"/>
</dbReference>
<dbReference type="GO" id="GO:0005737">
    <property type="term" value="C:cytoplasm"/>
    <property type="evidence" value="ECO:0007669"/>
    <property type="project" value="TreeGrafter"/>
</dbReference>
<reference evidence="5" key="1">
    <citation type="submission" date="2015-01" db="EMBL/GenBank/DDBJ databases">
        <authorList>
            <person name="Aksoy S."/>
            <person name="Warren W."/>
            <person name="Wilson R.K."/>
        </authorList>
    </citation>
    <scope>NUCLEOTIDE SEQUENCE [LARGE SCALE GENOMIC DNA]</scope>
    <source>
        <strain evidence="5">IAEA</strain>
    </source>
</reference>
<protein>
    <submittedName>
        <fullName evidence="4">Uncharacterized protein</fullName>
    </submittedName>
</protein>
<name>A0A1B0B845_9MUSC</name>
<dbReference type="GO" id="GO:1903394">
    <property type="term" value="P:protein localization to kinetochore involved in kinetochore assembly"/>
    <property type="evidence" value="ECO:0007669"/>
    <property type="project" value="TreeGrafter"/>
</dbReference>
<dbReference type="EMBL" id="JXJN01009830">
    <property type="status" value="NOT_ANNOTATED_CDS"/>
    <property type="molecule type" value="Genomic_DNA"/>
</dbReference>
<dbReference type="EnsemblMetazoa" id="GPPI021886-RA">
    <property type="protein sequence ID" value="GPPI021886-PA"/>
    <property type="gene ID" value="GPPI021886"/>
</dbReference>
<dbReference type="InterPro" id="IPR055403">
    <property type="entry name" value="ARM_KNTC1_1st"/>
</dbReference>
<proteinExistence type="predicted"/>
<feature type="domain" description="Rod N-terminal" evidence="2">
    <location>
        <begin position="133"/>
        <end position="366"/>
    </location>
</feature>
<accession>A0A1B0B845</accession>
<dbReference type="GO" id="GO:0000070">
    <property type="term" value="P:mitotic sister chromatid segregation"/>
    <property type="evidence" value="ECO:0007669"/>
    <property type="project" value="TreeGrafter"/>
</dbReference>
<evidence type="ECO:0000313" key="4">
    <source>
        <dbReference type="EnsemblMetazoa" id="GPPI021886-PA"/>
    </source>
</evidence>
<evidence type="ECO:0000259" key="2">
    <source>
        <dbReference type="Pfam" id="PF24504"/>
    </source>
</evidence>
<sequence>MWINFEDSPFEDETISNAFSSRGIYRITSNKEVQISPQVQASVQNRKMVLAIDTTLFLLEDETTGKCNIITFESNIDLLLISATGNLILCSLSNGEVHGLSISGQVLFSPCIQKEDINVTGGRSFVSMQQLDRRYCLVCSNGSVYGFSEFDEEALEATLHSNIPESEVENVTVDILNHVTLSRLFSIKGLQEIKTSLLLSQGIEEAPLLLAGTCGAFYQRNCQEGCVLLLLPEEYNGVKHVYNLENKIILLTNSGHLLKYCPLSQLLKLANEQDTHLLIDDLIVMECNGRNIEFLILTKSNEKSRSIKMIDYPSFKCLNELEVGGYVWLVQQPKSSVNLYYISGQENNSKQHPTILELIMVSETDPSERYKKLINKGYLEEAEDFGKKFELCLQPIYEATAKRLLRTINAMDVSNPEVIEEQFSTLIMLFKKIEDKQFFREARMFSLPSRHILEKYLQEILKYLDNELDEQYIVEIIEQLHRLKTLVIIDPYEVNSDWLKFVHHPNLIKYITGLFKTDMPLACLIWKRHASSLMSQLNKHELRKLMSLIPHDTKPFNFLQWLKVFVPIVYNTHPNVVPYITEWSTQKTRALQYSDHWPDIGLEFCTKVMEVFEEIEFMHSDVRRQHERNINKLRELVNALQDLFVLKKTYNLVFTLDNYLQDRLDETAKCILRRVHLDNLKSLINDFLYPIYQEKSQSPVTAIKCYISLLVASRNSFSCWLERSVACIELLHNEDDRLELALLILQNSPVPWPDVVAPLLKFRYSSHPLASKINTEYELQVIKLMKAKYGWPTDSGADVNLNLFAFRIVKMNLPDMLDDICILTRVAPEIAVSANFNCCYQLVKNGKLDVAYEFFKSLKFNNDSKFNCEMVELFANLLECSTFVLTDDKSHEKQCELIKFFKLIAKHADRTVPKRYEFVQNRYILLCKYGIKTNDVSEVMNSNNCSKFLDMGIENIIKRKTEIEDICKYFMMEMQQLSKALNMSIVAGIKQLCCRTNCLVMSCALAYNVMQLTDGEKINKDDYIDLALVLLKQQINLTESASRNTSAPLLNDVDPLAFPLAYELLTQASFQERNNLFELTELINYLRIARDNYAHNAIDELYNEREKDVMNAIFLALNTPKGLVYETTLNQTNNMNMSFDLKPEIEKLKKRVSVSIFDKFEETPQPASKSLADHRDHCHIVKFVAHTLLFLVLKAPSTNHLILHLKNLLTEEDKIKMDIDHARESFFLSLEHLIKTKKHRVWYTMAQYLINYQQRHRCNLINTDFLSMQMTRVLRNDMTTKNCNFLDLFVMLTADPHSHMLLEKLSQEVRTNQQKVNYLTLAEMYNTRFGELIQAEVMRSKRIKHYYYMEFCKQDSTLNHKFNAEIDSIEMLLKEVHNKQVDVQLLERVSRDFNLDYQKLLVTQIISILQSQEMQYEIKTDIFGDEELVMLNNVEQIRTQCQPYIKKVKNTDLLTSELKLFIKEIHIYFYELYLAVIELLVYFDAVPKEMQVWISILHFLKHKMITRRRNRPGQCETDLWFESQKEIRVLPKIARYRLPFKSIVENPLKDTLDSELNVDNCESWFPLIQMHTTLKGSRDVSQNNDYFCMSAVKNSIAEYKSKSEIEIWHLQPTNNAFLKSILRLVKHVHNLSKAFLILYFVSNYAPDGADQVEASYECYKFVMTNEKLIVDPKCQEQLKKIKRNYPVIKTQHLLHVYGLNDDDLIKLVEYPSELIHRLYHHEIILKGGKLDINTLVKEIAELHDIKEEKIQFKLLQMWLSFTSDMASSDNTLLDETLYEDQNIVGTVGVEDISTAAENVKRANYILASWPKDVAVQFLIGHMYPPEGMTNTSKQLQIYECYFKLYDGSTDLNNIFDQQQYIAIKCVHELKKLGYNSSLEKFKQSDKIDILKIIWQSNANNPHALQLLANICLGFDIHVDKIWNGILKRMVKSSMHRDLNALVDVLSCYAHLLHIEGLTKAWEWILLQPFKNANQTQSAEQEDKLHKTLFRLQSCPVVHSLNLLEFAEHCLRLGKHHMAAVLMAFCKTPEQRQSIKQLIPQRNETMRQKILELEDVGILSSILNFVLKELRL</sequence>
<dbReference type="GO" id="GO:1990423">
    <property type="term" value="C:RZZ complex"/>
    <property type="evidence" value="ECO:0007669"/>
    <property type="project" value="TreeGrafter"/>
</dbReference>
<dbReference type="VEuPathDB" id="VectorBase:GPPI021886"/>
<evidence type="ECO:0000259" key="3">
    <source>
        <dbReference type="Pfam" id="PF24520"/>
    </source>
</evidence>
<evidence type="ECO:0000313" key="5">
    <source>
        <dbReference type="Proteomes" id="UP000092460"/>
    </source>
</evidence>
<dbReference type="SUPFAM" id="SSF48371">
    <property type="entry name" value="ARM repeat"/>
    <property type="match status" value="1"/>
</dbReference>
<dbReference type="InterPro" id="IPR052802">
    <property type="entry name" value="KNTC1"/>
</dbReference>
<dbReference type="InterPro" id="IPR016024">
    <property type="entry name" value="ARM-type_fold"/>
</dbReference>
<evidence type="ECO:0000259" key="1">
    <source>
        <dbReference type="Pfam" id="PF10493"/>
    </source>
</evidence>
<keyword evidence="5" id="KW-1185">Reference proteome</keyword>
<dbReference type="PANTHER" id="PTHR15688:SF1">
    <property type="entry name" value="KINETOCHORE-ASSOCIATED PROTEIN 1"/>
    <property type="match status" value="1"/>
</dbReference>
<dbReference type="STRING" id="67801.A0A1B0B845"/>